<evidence type="ECO:0000313" key="2">
    <source>
        <dbReference type="Proteomes" id="UP001055879"/>
    </source>
</evidence>
<proteinExistence type="predicted"/>
<organism evidence="1 2">
    <name type="scientific">Arctium lappa</name>
    <name type="common">Greater burdock</name>
    <name type="synonym">Lappa major</name>
    <dbReference type="NCBI Taxonomy" id="4217"/>
    <lineage>
        <taxon>Eukaryota</taxon>
        <taxon>Viridiplantae</taxon>
        <taxon>Streptophyta</taxon>
        <taxon>Embryophyta</taxon>
        <taxon>Tracheophyta</taxon>
        <taxon>Spermatophyta</taxon>
        <taxon>Magnoliopsida</taxon>
        <taxon>eudicotyledons</taxon>
        <taxon>Gunneridae</taxon>
        <taxon>Pentapetalae</taxon>
        <taxon>asterids</taxon>
        <taxon>campanulids</taxon>
        <taxon>Asterales</taxon>
        <taxon>Asteraceae</taxon>
        <taxon>Carduoideae</taxon>
        <taxon>Cardueae</taxon>
        <taxon>Arctiinae</taxon>
        <taxon>Arctium</taxon>
    </lineage>
</organism>
<comment type="caution">
    <text evidence="1">The sequence shown here is derived from an EMBL/GenBank/DDBJ whole genome shotgun (WGS) entry which is preliminary data.</text>
</comment>
<reference evidence="2" key="1">
    <citation type="journal article" date="2022" name="Mol. Ecol. Resour.">
        <title>The genomes of chicory, endive, great burdock and yacon provide insights into Asteraceae palaeo-polyploidization history and plant inulin production.</title>
        <authorList>
            <person name="Fan W."/>
            <person name="Wang S."/>
            <person name="Wang H."/>
            <person name="Wang A."/>
            <person name="Jiang F."/>
            <person name="Liu H."/>
            <person name="Zhao H."/>
            <person name="Xu D."/>
            <person name="Zhang Y."/>
        </authorList>
    </citation>
    <scope>NUCLEOTIDE SEQUENCE [LARGE SCALE GENOMIC DNA]</scope>
    <source>
        <strain evidence="2">cv. Niubang</strain>
    </source>
</reference>
<gene>
    <name evidence="1" type="ORF">L6452_16271</name>
</gene>
<dbReference type="EMBL" id="CM042051">
    <property type="protein sequence ID" value="KAI3727653.1"/>
    <property type="molecule type" value="Genomic_DNA"/>
</dbReference>
<dbReference type="Proteomes" id="UP001055879">
    <property type="component" value="Linkage Group LG05"/>
</dbReference>
<accession>A0ACB9C0C4</accession>
<protein>
    <submittedName>
        <fullName evidence="1">Uncharacterized protein</fullName>
    </submittedName>
</protein>
<reference evidence="1 2" key="2">
    <citation type="journal article" date="2022" name="Mol. Ecol. Resour.">
        <title>The genomes of chicory, endive, great burdock and yacon provide insights into Asteraceae paleo-polyploidization history and plant inulin production.</title>
        <authorList>
            <person name="Fan W."/>
            <person name="Wang S."/>
            <person name="Wang H."/>
            <person name="Wang A."/>
            <person name="Jiang F."/>
            <person name="Liu H."/>
            <person name="Zhao H."/>
            <person name="Xu D."/>
            <person name="Zhang Y."/>
        </authorList>
    </citation>
    <scope>NUCLEOTIDE SEQUENCE [LARGE SCALE GENOMIC DNA]</scope>
    <source>
        <strain evidence="2">cv. Niubang</strain>
    </source>
</reference>
<keyword evidence="2" id="KW-1185">Reference proteome</keyword>
<name>A0ACB9C0C4_ARCLA</name>
<sequence>MSSAEAQVNKMKHRQGYRNVWHTDLMSTMAADTPYCCFALFCGPCASYLLRKRALYGDMSRYLCCGGYMPCSGKCGERKCPKFCLCTEVFFCFGNSVASTRFMLQDEFHIQTTKCDNCIIGCMVCLQQLACIFSIIACLVGSDELSDASQLLNCLADLVFCTVCTCMQTQHKVEMDKRDGKLGMRPMDIPPVQEMSRIDQPNVQYAKPHYGYPLPQHAQGYPPPMYYPPQGQGYPPHGQGYLPQGYPPQGQGYLPQGQGYPPTAYPPPPQGQGYPSTAYPPPPQGQGYPPAVYPPQPPPAPPNPPPQGQGNQPHSNYGPTNNQTPGQEK</sequence>
<evidence type="ECO:0000313" key="1">
    <source>
        <dbReference type="EMBL" id="KAI3727653.1"/>
    </source>
</evidence>